<dbReference type="InterPro" id="IPR011050">
    <property type="entry name" value="Pectin_lyase_fold/virulence"/>
</dbReference>
<reference evidence="2" key="1">
    <citation type="submission" date="2023-10" db="EMBL/GenBank/DDBJ databases">
        <authorList>
            <person name="Chen Y."/>
            <person name="Shah S."/>
            <person name="Dougan E. K."/>
            <person name="Thang M."/>
            <person name="Chan C."/>
        </authorList>
    </citation>
    <scope>NUCLEOTIDE SEQUENCE [LARGE SCALE GENOMIC DNA]</scope>
</reference>
<protein>
    <recommendedName>
        <fullName evidence="1">Right handed beta helix domain-containing protein</fullName>
    </recommendedName>
</protein>
<evidence type="ECO:0000313" key="2">
    <source>
        <dbReference type="EMBL" id="CAK0806158.1"/>
    </source>
</evidence>
<proteinExistence type="predicted"/>
<dbReference type="Gene3D" id="2.160.20.10">
    <property type="entry name" value="Single-stranded right-handed beta-helix, Pectin lyase-like"/>
    <property type="match status" value="1"/>
</dbReference>
<evidence type="ECO:0000259" key="1">
    <source>
        <dbReference type="Pfam" id="PF13229"/>
    </source>
</evidence>
<gene>
    <name evidence="2" type="ORF">PCOR1329_LOCUS12495</name>
</gene>
<dbReference type="Proteomes" id="UP001189429">
    <property type="component" value="Unassembled WGS sequence"/>
</dbReference>
<feature type="domain" description="Right handed beta helix" evidence="1">
    <location>
        <begin position="20"/>
        <end position="98"/>
    </location>
</feature>
<sequence>MVQSSQLQVCACAAFRPSNSGCGRSGLALFGDASALVDGCTVEACAIHGCCARGRTRLVLQGCEVAGCGRRGVYADHGTRNNTLEMFECSVHGTQDASRAAVEAAGARQGDLVVARIRRCRVFGNVGAAIRLRGAVEHALEGNSCSGSAHGEVHLLPGEENLEWPRESRDAG</sequence>
<dbReference type="InterPro" id="IPR012334">
    <property type="entry name" value="Pectin_lyas_fold"/>
</dbReference>
<dbReference type="Pfam" id="PF13229">
    <property type="entry name" value="Beta_helix"/>
    <property type="match status" value="1"/>
</dbReference>
<keyword evidence="3" id="KW-1185">Reference proteome</keyword>
<organism evidence="2 3">
    <name type="scientific">Prorocentrum cordatum</name>
    <dbReference type="NCBI Taxonomy" id="2364126"/>
    <lineage>
        <taxon>Eukaryota</taxon>
        <taxon>Sar</taxon>
        <taxon>Alveolata</taxon>
        <taxon>Dinophyceae</taxon>
        <taxon>Prorocentrales</taxon>
        <taxon>Prorocentraceae</taxon>
        <taxon>Prorocentrum</taxon>
    </lineage>
</organism>
<dbReference type="EMBL" id="CAUYUJ010003655">
    <property type="protein sequence ID" value="CAK0806158.1"/>
    <property type="molecule type" value="Genomic_DNA"/>
</dbReference>
<name>A0ABN9QLK2_9DINO</name>
<accession>A0ABN9QLK2</accession>
<evidence type="ECO:0000313" key="3">
    <source>
        <dbReference type="Proteomes" id="UP001189429"/>
    </source>
</evidence>
<dbReference type="SUPFAM" id="SSF51126">
    <property type="entry name" value="Pectin lyase-like"/>
    <property type="match status" value="1"/>
</dbReference>
<comment type="caution">
    <text evidence="2">The sequence shown here is derived from an EMBL/GenBank/DDBJ whole genome shotgun (WGS) entry which is preliminary data.</text>
</comment>
<dbReference type="InterPro" id="IPR039448">
    <property type="entry name" value="Beta_helix"/>
</dbReference>